<protein>
    <recommendedName>
        <fullName evidence="4">3-carboxymuconate cyclase</fullName>
    </recommendedName>
</protein>
<evidence type="ECO:0000313" key="3">
    <source>
        <dbReference type="Proteomes" id="UP000076798"/>
    </source>
</evidence>
<keyword evidence="1" id="KW-0732">Signal</keyword>
<dbReference type="EMBL" id="KV428228">
    <property type="protein sequence ID" value="KZT33634.1"/>
    <property type="molecule type" value="Genomic_DNA"/>
</dbReference>
<accession>A0A165YUY2</accession>
<evidence type="ECO:0000256" key="1">
    <source>
        <dbReference type="SAM" id="SignalP"/>
    </source>
</evidence>
<dbReference type="Gene3D" id="2.130.10.10">
    <property type="entry name" value="YVTN repeat-like/Quinoprotein amine dehydrogenase"/>
    <property type="match status" value="1"/>
</dbReference>
<keyword evidence="3" id="KW-1185">Reference proteome</keyword>
<feature type="chain" id="PRO_5007869573" description="3-carboxymuconate cyclase" evidence="1">
    <location>
        <begin position="26"/>
        <end position="436"/>
    </location>
</feature>
<name>A0A165YUY2_9AGAM</name>
<dbReference type="SUPFAM" id="SSF75011">
    <property type="entry name" value="3-carboxy-cis,cis-mucoante lactonizing enzyme"/>
    <property type="match status" value="1"/>
</dbReference>
<gene>
    <name evidence="2" type="ORF">SISSUDRAFT_1065978</name>
</gene>
<reference evidence="2 3" key="1">
    <citation type="journal article" date="2016" name="Mol. Biol. Evol.">
        <title>Comparative Genomics of Early-Diverging Mushroom-Forming Fungi Provides Insights into the Origins of Lignocellulose Decay Capabilities.</title>
        <authorList>
            <person name="Nagy L.G."/>
            <person name="Riley R."/>
            <person name="Tritt A."/>
            <person name="Adam C."/>
            <person name="Daum C."/>
            <person name="Floudas D."/>
            <person name="Sun H."/>
            <person name="Yadav J.S."/>
            <person name="Pangilinan J."/>
            <person name="Larsson K.H."/>
            <person name="Matsuura K."/>
            <person name="Barry K."/>
            <person name="Labutti K."/>
            <person name="Kuo R."/>
            <person name="Ohm R.A."/>
            <person name="Bhattacharya S.S."/>
            <person name="Shirouzu T."/>
            <person name="Yoshinaga Y."/>
            <person name="Martin F.M."/>
            <person name="Grigoriev I.V."/>
            <person name="Hibbett D.S."/>
        </authorList>
    </citation>
    <scope>NUCLEOTIDE SEQUENCE [LARGE SCALE GENOMIC DNA]</scope>
    <source>
        <strain evidence="2 3">HHB10207 ss-3</strain>
    </source>
</reference>
<dbReference type="AlphaFoldDB" id="A0A165YUY2"/>
<sequence>MKSLTSASIFIIAGHLAFVSFSVSAAGIPAICQQSAKQAAVHGAVYFINNDGNANKIIAHEIQQDGTLKFGASTWAGGRGSHGNEAPAPNGPDALFSQGAVKVSGNHLFTINAGSNTAAMFEINQENPTKLHMVGTPVSTGGEFPMAMAVDSKRGQVCVANGGAVNGVQCFKADNKQGLIEIQNTLRPLNIKQSTPPTGPAGTVSHILFSEDGTKLFASVKGVPPTPGTSPSHILQLSDPLIQTNKGFIATWDVNPDGTLSPSFKSSPPSKGGLLPFSMTVIPGKNSILNTDAGVGFSVFDFSKGDQASSSVIPINGQKATCWSSFSTKTGTFFLTDIGTSTVSEVQVDGNLKGSIVKQYPLAPNSATIDNEVATVNGKDFLYVLQPNATSISVMSLPSAGQAKVVQTFNFADDAKKGGITVDANNLQGMSAFVKA</sequence>
<proteinExistence type="predicted"/>
<feature type="signal peptide" evidence="1">
    <location>
        <begin position="1"/>
        <end position="25"/>
    </location>
</feature>
<evidence type="ECO:0000313" key="2">
    <source>
        <dbReference type="EMBL" id="KZT33634.1"/>
    </source>
</evidence>
<dbReference type="Proteomes" id="UP000076798">
    <property type="component" value="Unassembled WGS sequence"/>
</dbReference>
<organism evidence="2 3">
    <name type="scientific">Sistotremastrum suecicum HHB10207 ss-3</name>
    <dbReference type="NCBI Taxonomy" id="1314776"/>
    <lineage>
        <taxon>Eukaryota</taxon>
        <taxon>Fungi</taxon>
        <taxon>Dikarya</taxon>
        <taxon>Basidiomycota</taxon>
        <taxon>Agaricomycotina</taxon>
        <taxon>Agaricomycetes</taxon>
        <taxon>Sistotremastrales</taxon>
        <taxon>Sistotremastraceae</taxon>
        <taxon>Sistotremastrum</taxon>
    </lineage>
</organism>
<dbReference type="OrthoDB" id="10006285at2759"/>
<dbReference type="STRING" id="1314776.A0A165YUY2"/>
<evidence type="ECO:0008006" key="4">
    <source>
        <dbReference type="Google" id="ProtNLM"/>
    </source>
</evidence>
<dbReference type="InterPro" id="IPR015943">
    <property type="entry name" value="WD40/YVTN_repeat-like_dom_sf"/>
</dbReference>